<dbReference type="OrthoDB" id="9801163at2"/>
<keyword evidence="3" id="KW-1185">Reference proteome</keyword>
<gene>
    <name evidence="2" type="ORF">SAMN04490178_11097</name>
</gene>
<dbReference type="Gene3D" id="3.40.190.10">
    <property type="entry name" value="Periplasmic binding protein-like II"/>
    <property type="match status" value="1"/>
</dbReference>
<dbReference type="AlphaFoldDB" id="A0A1H8V6R6"/>
<evidence type="ECO:0000259" key="1">
    <source>
        <dbReference type="Pfam" id="PF04069"/>
    </source>
</evidence>
<dbReference type="Proteomes" id="UP000198847">
    <property type="component" value="Unassembled WGS sequence"/>
</dbReference>
<dbReference type="Pfam" id="PF04069">
    <property type="entry name" value="OpuAC"/>
    <property type="match status" value="1"/>
</dbReference>
<sequence>MWKKVILLGLVTVMLAGCSLFGGGRGDRVVIAGKNFTEQDILVYMMKYIIEDKTKLTVETKPFLGGTNVVAQAIERGDIDIYPEYTGTALINILGQPLINDPQGAYDKVKQIYKDEKNLIWLKPFGFNNTYTLTMRADRAEQLGVHTFSDLVAKAAELQLGCTQEFAEREDGYKGLQKAYHIDFKSVNGMDPGLTYAAVRDGKVDVIDGFSTDGRIPAFGLKILEDDKHFFPPYYAAPVVRKELLDKHPEVAEALNLLGNTLTDKDMAVLNAKVDLDKQDAKDVARTWLKEKGLIQ</sequence>
<feature type="domain" description="ABC-type glycine betaine transport system substrate-binding" evidence="1">
    <location>
        <begin position="28"/>
        <end position="291"/>
    </location>
</feature>
<accession>A0A1H8V6R6</accession>
<dbReference type="InterPro" id="IPR007210">
    <property type="entry name" value="ABC_Gly_betaine_transp_sub-bd"/>
</dbReference>
<protein>
    <submittedName>
        <fullName evidence="2">Osmoprotectant transport system substrate-binding protein</fullName>
    </submittedName>
</protein>
<dbReference type="STRING" id="112903.SAMN04490178_11097"/>
<dbReference type="GO" id="GO:0022857">
    <property type="term" value="F:transmembrane transporter activity"/>
    <property type="evidence" value="ECO:0007669"/>
    <property type="project" value="InterPro"/>
</dbReference>
<name>A0A1H8V6R6_9FIRM</name>
<reference evidence="2 3" key="1">
    <citation type="submission" date="2016-10" db="EMBL/GenBank/DDBJ databases">
        <authorList>
            <person name="de Groot N.N."/>
        </authorList>
    </citation>
    <scope>NUCLEOTIDE SEQUENCE [LARGE SCALE GENOMIC DNA]</scope>
    <source>
        <strain evidence="2 3">DSM 13305</strain>
    </source>
</reference>
<dbReference type="Gene3D" id="3.40.190.120">
    <property type="entry name" value="Osmoprotection protein (prox), domain 2"/>
    <property type="match status" value="1"/>
</dbReference>
<evidence type="ECO:0000313" key="3">
    <source>
        <dbReference type="Proteomes" id="UP000198847"/>
    </source>
</evidence>
<organism evidence="2 3">
    <name type="scientific">Propionispora vibrioides</name>
    <dbReference type="NCBI Taxonomy" id="112903"/>
    <lineage>
        <taxon>Bacteria</taxon>
        <taxon>Bacillati</taxon>
        <taxon>Bacillota</taxon>
        <taxon>Negativicutes</taxon>
        <taxon>Selenomonadales</taxon>
        <taxon>Sporomusaceae</taxon>
        <taxon>Propionispora</taxon>
    </lineage>
</organism>
<dbReference type="EMBL" id="FODY01000010">
    <property type="protein sequence ID" value="SEP10924.1"/>
    <property type="molecule type" value="Genomic_DNA"/>
</dbReference>
<dbReference type="CDD" id="cd13528">
    <property type="entry name" value="PBP2_osmoprotectants"/>
    <property type="match status" value="1"/>
</dbReference>
<dbReference type="GO" id="GO:0043190">
    <property type="term" value="C:ATP-binding cassette (ABC) transporter complex"/>
    <property type="evidence" value="ECO:0007669"/>
    <property type="project" value="InterPro"/>
</dbReference>
<evidence type="ECO:0000313" key="2">
    <source>
        <dbReference type="EMBL" id="SEP10924.1"/>
    </source>
</evidence>
<dbReference type="PROSITE" id="PS51257">
    <property type="entry name" value="PROKAR_LIPOPROTEIN"/>
    <property type="match status" value="1"/>
</dbReference>
<dbReference type="SUPFAM" id="SSF53850">
    <property type="entry name" value="Periplasmic binding protein-like II"/>
    <property type="match status" value="1"/>
</dbReference>
<dbReference type="RefSeq" id="WP_091746570.1">
    <property type="nucleotide sequence ID" value="NZ_FODY01000010.1"/>
</dbReference>
<proteinExistence type="predicted"/>